<evidence type="ECO:0000256" key="2">
    <source>
        <dbReference type="ARBA" id="ARBA00022741"/>
    </source>
</evidence>
<dbReference type="InterPro" id="IPR027417">
    <property type="entry name" value="P-loop_NTPase"/>
</dbReference>
<dbReference type="PANTHER" id="PTHR30258:SF1">
    <property type="entry name" value="PROTEIN TRANSPORT PROTEIN HOFB HOMOLOG"/>
    <property type="match status" value="1"/>
</dbReference>
<dbReference type="SUPFAM" id="SSF160246">
    <property type="entry name" value="EspE N-terminal domain-like"/>
    <property type="match status" value="1"/>
</dbReference>
<dbReference type="Pfam" id="PF05157">
    <property type="entry name" value="MshEN"/>
    <property type="match status" value="1"/>
</dbReference>
<dbReference type="PANTHER" id="PTHR30258">
    <property type="entry name" value="TYPE II SECRETION SYSTEM PROTEIN GSPE-RELATED"/>
    <property type="match status" value="1"/>
</dbReference>
<dbReference type="InterPro" id="IPR037257">
    <property type="entry name" value="T2SS_E_N_sf"/>
</dbReference>
<dbReference type="CDD" id="cd01129">
    <property type="entry name" value="PulE-GspE-like"/>
    <property type="match status" value="1"/>
</dbReference>
<dbReference type="SUPFAM" id="SSF52540">
    <property type="entry name" value="P-loop containing nucleoside triphosphate hydrolases"/>
    <property type="match status" value="1"/>
</dbReference>
<organism evidence="5 6">
    <name type="scientific">Yoonia sediminilitoris</name>
    <dbReference type="NCBI Taxonomy" id="1286148"/>
    <lineage>
        <taxon>Bacteria</taxon>
        <taxon>Pseudomonadati</taxon>
        <taxon>Pseudomonadota</taxon>
        <taxon>Alphaproteobacteria</taxon>
        <taxon>Rhodobacterales</taxon>
        <taxon>Paracoccaceae</taxon>
        <taxon>Yoonia</taxon>
    </lineage>
</organism>
<evidence type="ECO:0000313" key="5">
    <source>
        <dbReference type="EMBL" id="PUB17055.1"/>
    </source>
</evidence>
<dbReference type="PROSITE" id="PS00662">
    <property type="entry name" value="T2SP_E"/>
    <property type="match status" value="1"/>
</dbReference>
<evidence type="ECO:0000259" key="4">
    <source>
        <dbReference type="PROSITE" id="PS00662"/>
    </source>
</evidence>
<name>A0A2T6KLG3_9RHOB</name>
<comment type="caution">
    <text evidence="5">The sequence shown here is derived from an EMBL/GenBank/DDBJ whole genome shotgun (WGS) entry which is preliminary data.</text>
</comment>
<keyword evidence="3" id="KW-0067">ATP-binding</keyword>
<dbReference type="SMART" id="SM00382">
    <property type="entry name" value="AAA"/>
    <property type="match status" value="1"/>
</dbReference>
<keyword evidence="2" id="KW-0547">Nucleotide-binding</keyword>
<dbReference type="Gene3D" id="3.30.300.160">
    <property type="entry name" value="Type II secretion system, protein E, N-terminal domain"/>
    <property type="match status" value="1"/>
</dbReference>
<dbReference type="GO" id="GO:0005886">
    <property type="term" value="C:plasma membrane"/>
    <property type="evidence" value="ECO:0007669"/>
    <property type="project" value="TreeGrafter"/>
</dbReference>
<dbReference type="Gene3D" id="3.40.50.300">
    <property type="entry name" value="P-loop containing nucleotide triphosphate hydrolases"/>
    <property type="match status" value="1"/>
</dbReference>
<dbReference type="EMBL" id="QBUD01000002">
    <property type="protein sequence ID" value="PUB17055.1"/>
    <property type="molecule type" value="Genomic_DNA"/>
</dbReference>
<evidence type="ECO:0000256" key="3">
    <source>
        <dbReference type="ARBA" id="ARBA00022840"/>
    </source>
</evidence>
<dbReference type="GO" id="GO:0016887">
    <property type="term" value="F:ATP hydrolysis activity"/>
    <property type="evidence" value="ECO:0007669"/>
    <property type="project" value="TreeGrafter"/>
</dbReference>
<keyword evidence="6" id="KW-1185">Reference proteome</keyword>
<dbReference type="Pfam" id="PF00437">
    <property type="entry name" value="T2SSE"/>
    <property type="match status" value="1"/>
</dbReference>
<dbReference type="Proteomes" id="UP000244523">
    <property type="component" value="Unassembled WGS sequence"/>
</dbReference>
<reference evidence="5 6" key="1">
    <citation type="submission" date="2018-04" db="EMBL/GenBank/DDBJ databases">
        <title>Genomic Encyclopedia of Archaeal and Bacterial Type Strains, Phase II (KMG-II): from individual species to whole genera.</title>
        <authorList>
            <person name="Goeker M."/>
        </authorList>
    </citation>
    <scope>NUCLEOTIDE SEQUENCE [LARGE SCALE GENOMIC DNA]</scope>
    <source>
        <strain evidence="5 6">DSM 29955</strain>
    </source>
</reference>
<feature type="domain" description="Bacterial type II secretion system protein E" evidence="4">
    <location>
        <begin position="347"/>
        <end position="361"/>
    </location>
</feature>
<dbReference type="AlphaFoldDB" id="A0A2T6KLG3"/>
<proteinExistence type="inferred from homology"/>
<accession>A0A2T6KLG3</accession>
<dbReference type="InterPro" id="IPR001482">
    <property type="entry name" value="T2SS/T4SS_dom"/>
</dbReference>
<protein>
    <submittedName>
        <fullName evidence="5">Type IV pilus assembly protein PilB</fullName>
    </submittedName>
</protein>
<dbReference type="Gene3D" id="3.30.450.90">
    <property type="match status" value="1"/>
</dbReference>
<comment type="similarity">
    <text evidence="1">Belongs to the GSP E family.</text>
</comment>
<evidence type="ECO:0000256" key="1">
    <source>
        <dbReference type="ARBA" id="ARBA00006611"/>
    </source>
</evidence>
<sequence>MTDLSLDPNRDLPALAMRLGLDFVDLDTVMIDPELFTHLPVEAASRLRVMPIRFDGHALQVAVSNPLDLEAEKRLVRAAKVPVRLVVSSAKQIGDALRRAESSGQMLDSVRSDFAPQIVREDRAGHEQVIDLDTIQDQSGVVLLTNSILIAGLQKQVSDIHIEVFADRVDVKYRIDGVLYPATESLDVKHHAELVSRIKVMAELDIAEKRKPQDGRFRLRIEGRDVDFRVSVLPTQFGEDVVIRVLDKSAVARFGSSLRLEDLGLNGADVNWLRRAVREPHGLVLITGPTGSGKTTTLYAALSEMAEGSEKIITIEDPVEYELDRIVQIAVNEKKGLNFAAGLRSILRHDPDRIMIGEIRDLETAEIAVQASLTGHLVLASVHANNTIEVISRFTHWGIDLHDFVTSLNAVLAQRLLRRNCSECSKPVVLSDDTLRASGLDPQAERDTVWKVGQGCGHCRDTGYAGRTAVIESLTLTPDVAERMIRRAPMGELAAAAEQAGMIRLRKQALDLARQGVTSLAEVDRVIFAE</sequence>
<dbReference type="GO" id="GO:0005524">
    <property type="term" value="F:ATP binding"/>
    <property type="evidence" value="ECO:0007669"/>
    <property type="project" value="UniProtKB-KW"/>
</dbReference>
<dbReference type="RefSeq" id="WP_108385237.1">
    <property type="nucleotide sequence ID" value="NZ_QBUD01000002.1"/>
</dbReference>
<dbReference type="OrthoDB" id="9804785at2"/>
<evidence type="ECO:0000313" key="6">
    <source>
        <dbReference type="Proteomes" id="UP000244523"/>
    </source>
</evidence>
<dbReference type="InterPro" id="IPR007831">
    <property type="entry name" value="T2SS_GspE_N"/>
</dbReference>
<gene>
    <name evidence="5" type="ORF">C8N45_10265</name>
</gene>
<dbReference type="InterPro" id="IPR003593">
    <property type="entry name" value="AAA+_ATPase"/>
</dbReference>